<dbReference type="Proteomes" id="UP000002139">
    <property type="component" value="Chromosome"/>
</dbReference>
<accession>A9EPM4</accession>
<reference evidence="1 2" key="1">
    <citation type="journal article" date="2007" name="Nat. Biotechnol.">
        <title>Complete genome sequence of the myxobacterium Sorangium cellulosum.</title>
        <authorList>
            <person name="Schneiker S."/>
            <person name="Perlova O."/>
            <person name="Kaiser O."/>
            <person name="Gerth K."/>
            <person name="Alici A."/>
            <person name="Altmeyer M.O."/>
            <person name="Bartels D."/>
            <person name="Bekel T."/>
            <person name="Beyer S."/>
            <person name="Bode E."/>
            <person name="Bode H.B."/>
            <person name="Bolten C.J."/>
            <person name="Choudhuri J.V."/>
            <person name="Doss S."/>
            <person name="Elnakady Y.A."/>
            <person name="Frank B."/>
            <person name="Gaigalat L."/>
            <person name="Goesmann A."/>
            <person name="Groeger C."/>
            <person name="Gross F."/>
            <person name="Jelsbak L."/>
            <person name="Jelsbak L."/>
            <person name="Kalinowski J."/>
            <person name="Kegler C."/>
            <person name="Knauber T."/>
            <person name="Konietzny S."/>
            <person name="Kopp M."/>
            <person name="Krause L."/>
            <person name="Krug D."/>
            <person name="Linke B."/>
            <person name="Mahmud T."/>
            <person name="Martinez-Arias R."/>
            <person name="McHardy A.C."/>
            <person name="Merai M."/>
            <person name="Meyer F."/>
            <person name="Mormann S."/>
            <person name="Munoz-Dorado J."/>
            <person name="Perez J."/>
            <person name="Pradella S."/>
            <person name="Rachid S."/>
            <person name="Raddatz G."/>
            <person name="Rosenau F."/>
            <person name="Rueckert C."/>
            <person name="Sasse F."/>
            <person name="Scharfe M."/>
            <person name="Schuster S.C."/>
            <person name="Suen G."/>
            <person name="Treuner-Lange A."/>
            <person name="Velicer G.J."/>
            <person name="Vorholter F.-J."/>
            <person name="Weissman K.J."/>
            <person name="Welch R.D."/>
            <person name="Wenzel S.C."/>
            <person name="Whitworth D.E."/>
            <person name="Wilhelm S."/>
            <person name="Wittmann C."/>
            <person name="Bloecker H."/>
            <person name="Puehler A."/>
            <person name="Mueller R."/>
        </authorList>
    </citation>
    <scope>NUCLEOTIDE SEQUENCE [LARGE SCALE GENOMIC DNA]</scope>
    <source>
        <strain evidence="2">So ce56</strain>
    </source>
</reference>
<dbReference type="SUPFAM" id="SSF55961">
    <property type="entry name" value="Bet v1-like"/>
    <property type="match status" value="1"/>
</dbReference>
<dbReference type="eggNOG" id="COG2867">
    <property type="taxonomic scope" value="Bacteria"/>
</dbReference>
<dbReference type="InterPro" id="IPR023393">
    <property type="entry name" value="START-like_dom_sf"/>
</dbReference>
<dbReference type="BioCyc" id="SCEL448385:SCE_RS19850-MONOMER"/>
<dbReference type="InterPro" id="IPR019587">
    <property type="entry name" value="Polyketide_cyclase/dehydratase"/>
</dbReference>
<evidence type="ECO:0000313" key="1">
    <source>
        <dbReference type="EMBL" id="CAN94032.1"/>
    </source>
</evidence>
<organism evidence="1 2">
    <name type="scientific">Sorangium cellulosum (strain So ce56)</name>
    <name type="common">Polyangium cellulosum (strain So ce56)</name>
    <dbReference type="NCBI Taxonomy" id="448385"/>
    <lineage>
        <taxon>Bacteria</taxon>
        <taxon>Pseudomonadati</taxon>
        <taxon>Myxococcota</taxon>
        <taxon>Polyangia</taxon>
        <taxon>Polyangiales</taxon>
        <taxon>Polyangiaceae</taxon>
        <taxon>Sorangium</taxon>
    </lineage>
</organism>
<keyword evidence="2" id="KW-1185">Reference proteome</keyword>
<evidence type="ECO:0000313" key="2">
    <source>
        <dbReference type="Proteomes" id="UP000002139"/>
    </source>
</evidence>
<dbReference type="AlphaFoldDB" id="A9EPM4"/>
<dbReference type="STRING" id="448385.sce3872"/>
<dbReference type="HOGENOM" id="CLU_131328_0_0_7"/>
<dbReference type="OrthoDB" id="197829at2"/>
<protein>
    <submittedName>
        <fullName evidence="1">Cyclase/dehyrase</fullName>
    </submittedName>
</protein>
<dbReference type="EMBL" id="AM746676">
    <property type="protein sequence ID" value="CAN94032.1"/>
    <property type="molecule type" value="Genomic_DNA"/>
</dbReference>
<name>A9EPM4_SORC5</name>
<dbReference type="Pfam" id="PF10604">
    <property type="entry name" value="Polyketide_cyc2"/>
    <property type="match status" value="1"/>
</dbReference>
<dbReference type="Gene3D" id="3.30.530.20">
    <property type="match status" value="1"/>
</dbReference>
<proteinExistence type="predicted"/>
<sequence length="163" mass="18519">MPTIQSTAEIDAASDELFALSQDYDLRLEWDPFLREMRYRDGATEPAVGVRVWVRAKNGLSMEARYITLNPPEQVAITMVEGPRIFRQFSGAWLFKALSPQRTRVTFRYNFTARPQALAPVLEPVMAAVLRRDIEQRLAGLKQSAETTDILQRLPPRARPSSA</sequence>
<dbReference type="RefSeq" id="WP_012236502.1">
    <property type="nucleotide sequence ID" value="NC_010162.1"/>
</dbReference>
<dbReference type="KEGG" id="scl:sce3872"/>
<gene>
    <name evidence="1" type="ordered locus">sce3872</name>
</gene>